<accession>A0A9P1J4L2</accession>
<reference evidence="2" key="1">
    <citation type="submission" date="2022-11" db="EMBL/GenBank/DDBJ databases">
        <authorList>
            <person name="Kikuchi T."/>
        </authorList>
    </citation>
    <scope>NUCLEOTIDE SEQUENCE</scope>
    <source>
        <strain evidence="2">PS1010</strain>
    </source>
</reference>
<proteinExistence type="predicted"/>
<gene>
    <name evidence="2" type="ORF">CAMP_LOCUS18834</name>
</gene>
<dbReference type="Proteomes" id="UP001152747">
    <property type="component" value="Unassembled WGS sequence"/>
</dbReference>
<keyword evidence="1" id="KW-0732">Signal</keyword>
<organism evidence="2 3">
    <name type="scientific">Caenorhabditis angaria</name>
    <dbReference type="NCBI Taxonomy" id="860376"/>
    <lineage>
        <taxon>Eukaryota</taxon>
        <taxon>Metazoa</taxon>
        <taxon>Ecdysozoa</taxon>
        <taxon>Nematoda</taxon>
        <taxon>Chromadorea</taxon>
        <taxon>Rhabditida</taxon>
        <taxon>Rhabditina</taxon>
        <taxon>Rhabditomorpha</taxon>
        <taxon>Rhabditoidea</taxon>
        <taxon>Rhabditidae</taxon>
        <taxon>Peloderinae</taxon>
        <taxon>Caenorhabditis</taxon>
    </lineage>
</organism>
<dbReference type="EMBL" id="CANHGI010000006">
    <property type="protein sequence ID" value="CAI5456197.1"/>
    <property type="molecule type" value="Genomic_DNA"/>
</dbReference>
<dbReference type="OrthoDB" id="5770870at2759"/>
<evidence type="ECO:0000313" key="2">
    <source>
        <dbReference type="EMBL" id="CAI5456197.1"/>
    </source>
</evidence>
<feature type="signal peptide" evidence="1">
    <location>
        <begin position="1"/>
        <end position="19"/>
    </location>
</feature>
<evidence type="ECO:0000256" key="1">
    <source>
        <dbReference type="SAM" id="SignalP"/>
    </source>
</evidence>
<name>A0A9P1J4L2_9PELO</name>
<keyword evidence="3" id="KW-1185">Reference proteome</keyword>
<protein>
    <submittedName>
        <fullName evidence="2">Uncharacterized protein</fullName>
    </submittedName>
</protein>
<comment type="caution">
    <text evidence="2">The sequence shown here is derived from an EMBL/GenBank/DDBJ whole genome shotgun (WGS) entry which is preliminary data.</text>
</comment>
<sequence>MIRFTILVILLICFNFIYSHKNAWLPQHWYGGNSETIRSGVVQEWNPPPVMNIGTVAPHICGFNTFTRRCMDPEGFCPGRCMNFRYTYNTLYDCRCLAI</sequence>
<dbReference type="AlphaFoldDB" id="A0A9P1J4L2"/>
<evidence type="ECO:0000313" key="3">
    <source>
        <dbReference type="Proteomes" id="UP001152747"/>
    </source>
</evidence>
<feature type="chain" id="PRO_5040508059" evidence="1">
    <location>
        <begin position="20"/>
        <end position="99"/>
    </location>
</feature>